<comment type="subcellular location">
    <subcellularLocation>
        <location evidence="1">Cell membrane</location>
        <topology evidence="1">Multi-pass membrane protein</topology>
    </subcellularLocation>
</comment>
<feature type="transmembrane region" description="Helical" evidence="6">
    <location>
        <begin position="128"/>
        <end position="149"/>
    </location>
</feature>
<evidence type="ECO:0000256" key="3">
    <source>
        <dbReference type="ARBA" id="ARBA00022692"/>
    </source>
</evidence>
<dbReference type="RefSeq" id="WP_229659696.1">
    <property type="nucleotide sequence ID" value="NZ_BMJI01000001.1"/>
</dbReference>
<feature type="transmembrane region" description="Helical" evidence="6">
    <location>
        <begin position="368"/>
        <end position="392"/>
    </location>
</feature>
<feature type="transmembrane region" description="Helical" evidence="6">
    <location>
        <begin position="50"/>
        <end position="70"/>
    </location>
</feature>
<sequence length="469" mass="49657">MSQTGTSADHHPGLTRVMGRKLLLLFIVGDILGTGVYALTGQIAGEVGGAAWAPVLLAFAVATVTAFSYLELVTKYPQAAGAALYTHKAFGIHFLTFLVTFAVLSSGITSASTASKFLAENVLKGFHLGWGQAGVTAIAVGFVLLLGVVNLRGVGESVKLNVVLTVIELTGLLIVILIGFWAMSQGNADISRVTVFETEGDKSVFLALTGATALAFFSMVGFEDSVNMAEETHDPVRTFPKVMLTGLTLTAAVYVLVSITAVAIVPIGQLKESTTPLLDVVRIGAPDVPIDAIYPFLSIFAVANTALINLLMASRLIYGMARQHVLPAQLGRVIPGRHSPWAAIVFTTLLAAALIIVVTNLLGSDTVAALGGTTALLLLGVFTVVNIATIVLRRSPVEHEHFHAPRVLPWIGAVTCAFLVGPWAQDAVEYQIAGTMIGIGVVLWAITWWWNRRHGVEAGHLDPAHLEDD</sequence>
<reference evidence="8" key="1">
    <citation type="journal article" date="2019" name="Int. J. Syst. Evol. Microbiol.">
        <title>The Global Catalogue of Microorganisms (GCM) 10K type strain sequencing project: providing services to taxonomists for standard genome sequencing and annotation.</title>
        <authorList>
            <consortium name="The Broad Institute Genomics Platform"/>
            <consortium name="The Broad Institute Genome Sequencing Center for Infectious Disease"/>
            <person name="Wu L."/>
            <person name="Ma J."/>
        </authorList>
    </citation>
    <scope>NUCLEOTIDE SEQUENCE [LARGE SCALE GENOMIC DNA]</scope>
    <source>
        <strain evidence="8">CGMCC 1.15480</strain>
    </source>
</reference>
<dbReference type="Pfam" id="PF13520">
    <property type="entry name" value="AA_permease_2"/>
    <property type="match status" value="1"/>
</dbReference>
<gene>
    <name evidence="7" type="ORF">GCM10011512_04370</name>
</gene>
<dbReference type="Proteomes" id="UP000597761">
    <property type="component" value="Unassembled WGS sequence"/>
</dbReference>
<dbReference type="InterPro" id="IPR050367">
    <property type="entry name" value="APC_superfamily"/>
</dbReference>
<evidence type="ECO:0000256" key="5">
    <source>
        <dbReference type="ARBA" id="ARBA00023136"/>
    </source>
</evidence>
<evidence type="ECO:0000256" key="6">
    <source>
        <dbReference type="SAM" id="Phobius"/>
    </source>
</evidence>
<dbReference type="PANTHER" id="PTHR42770">
    <property type="entry name" value="AMINO ACID TRANSPORTER-RELATED"/>
    <property type="match status" value="1"/>
</dbReference>
<keyword evidence="5 6" id="KW-0472">Membrane</keyword>
<proteinExistence type="predicted"/>
<feature type="transmembrane region" description="Helical" evidence="6">
    <location>
        <begin position="203"/>
        <end position="222"/>
    </location>
</feature>
<dbReference type="PIRSF" id="PIRSF006060">
    <property type="entry name" value="AA_transporter"/>
    <property type="match status" value="1"/>
</dbReference>
<name>A0ABQ1NME4_9MICC</name>
<keyword evidence="3 6" id="KW-0812">Transmembrane</keyword>
<keyword evidence="2" id="KW-1003">Cell membrane</keyword>
<feature type="transmembrane region" description="Helical" evidence="6">
    <location>
        <begin position="339"/>
        <end position="362"/>
    </location>
</feature>
<keyword evidence="4 6" id="KW-1133">Transmembrane helix</keyword>
<feature type="transmembrane region" description="Helical" evidence="6">
    <location>
        <begin position="90"/>
        <end position="108"/>
    </location>
</feature>
<protein>
    <submittedName>
        <fullName evidence="7">Amino acid permease</fullName>
    </submittedName>
</protein>
<evidence type="ECO:0000256" key="1">
    <source>
        <dbReference type="ARBA" id="ARBA00004651"/>
    </source>
</evidence>
<dbReference type="Gene3D" id="1.20.1740.10">
    <property type="entry name" value="Amino acid/polyamine transporter I"/>
    <property type="match status" value="1"/>
</dbReference>
<dbReference type="InterPro" id="IPR002293">
    <property type="entry name" value="AA/rel_permease1"/>
</dbReference>
<accession>A0ABQ1NME4</accession>
<evidence type="ECO:0000256" key="4">
    <source>
        <dbReference type="ARBA" id="ARBA00022989"/>
    </source>
</evidence>
<feature type="transmembrane region" description="Helical" evidence="6">
    <location>
        <begin position="404"/>
        <end position="424"/>
    </location>
</feature>
<evidence type="ECO:0000313" key="7">
    <source>
        <dbReference type="EMBL" id="GGC80727.1"/>
    </source>
</evidence>
<feature type="transmembrane region" description="Helical" evidence="6">
    <location>
        <begin position="161"/>
        <end position="183"/>
    </location>
</feature>
<evidence type="ECO:0000313" key="8">
    <source>
        <dbReference type="Proteomes" id="UP000597761"/>
    </source>
</evidence>
<dbReference type="PANTHER" id="PTHR42770:SF11">
    <property type="entry name" value="INNER MEMBRANE TRANSPORT PROTEIN YBAT"/>
    <property type="match status" value="1"/>
</dbReference>
<keyword evidence="8" id="KW-1185">Reference proteome</keyword>
<feature type="transmembrane region" description="Helical" evidence="6">
    <location>
        <begin position="242"/>
        <end position="267"/>
    </location>
</feature>
<evidence type="ECO:0000256" key="2">
    <source>
        <dbReference type="ARBA" id="ARBA00022475"/>
    </source>
</evidence>
<dbReference type="EMBL" id="BMJI01000001">
    <property type="protein sequence ID" value="GGC80727.1"/>
    <property type="molecule type" value="Genomic_DNA"/>
</dbReference>
<feature type="transmembrane region" description="Helical" evidence="6">
    <location>
        <begin position="22"/>
        <end position="44"/>
    </location>
</feature>
<comment type="caution">
    <text evidence="7">The sequence shown here is derived from an EMBL/GenBank/DDBJ whole genome shotgun (WGS) entry which is preliminary data.</text>
</comment>
<feature type="transmembrane region" description="Helical" evidence="6">
    <location>
        <begin position="430"/>
        <end position="450"/>
    </location>
</feature>
<organism evidence="7 8">
    <name type="scientific">Tersicoccus solisilvae</name>
    <dbReference type="NCBI Taxonomy" id="1882339"/>
    <lineage>
        <taxon>Bacteria</taxon>
        <taxon>Bacillati</taxon>
        <taxon>Actinomycetota</taxon>
        <taxon>Actinomycetes</taxon>
        <taxon>Micrococcales</taxon>
        <taxon>Micrococcaceae</taxon>
        <taxon>Tersicoccus</taxon>
    </lineage>
</organism>
<feature type="transmembrane region" description="Helical" evidence="6">
    <location>
        <begin position="292"/>
        <end position="318"/>
    </location>
</feature>